<feature type="region of interest" description="Disordered" evidence="7">
    <location>
        <begin position="687"/>
        <end position="707"/>
    </location>
</feature>
<feature type="transmembrane region" description="Helical" evidence="8">
    <location>
        <begin position="386"/>
        <end position="408"/>
    </location>
</feature>
<feature type="domain" description="Mechanosensitive ion channel MscS C-terminal" evidence="10">
    <location>
        <begin position="597"/>
        <end position="678"/>
    </location>
</feature>
<feature type="transmembrane region" description="Helical" evidence="8">
    <location>
        <begin position="303"/>
        <end position="324"/>
    </location>
</feature>
<feature type="transmembrane region" description="Helical" evidence="8">
    <location>
        <begin position="476"/>
        <end position="498"/>
    </location>
</feature>
<dbReference type="InterPro" id="IPR049278">
    <property type="entry name" value="MS_channel_C"/>
</dbReference>
<feature type="transmembrane region" description="Helical" evidence="8">
    <location>
        <begin position="103"/>
        <end position="125"/>
    </location>
</feature>
<accession>A0A1E3VT70</accession>
<evidence type="ECO:0000256" key="2">
    <source>
        <dbReference type="ARBA" id="ARBA00008017"/>
    </source>
</evidence>
<evidence type="ECO:0000313" key="12">
    <source>
        <dbReference type="Proteomes" id="UP000094472"/>
    </source>
</evidence>
<organism evidence="11 12">
    <name type="scientific">Methyloceanibacter superfactus</name>
    <dbReference type="NCBI Taxonomy" id="1774969"/>
    <lineage>
        <taxon>Bacteria</taxon>
        <taxon>Pseudomonadati</taxon>
        <taxon>Pseudomonadota</taxon>
        <taxon>Alphaproteobacteria</taxon>
        <taxon>Hyphomicrobiales</taxon>
        <taxon>Hyphomicrobiaceae</taxon>
        <taxon>Methyloceanibacter</taxon>
    </lineage>
</organism>
<evidence type="ECO:0000313" key="11">
    <source>
        <dbReference type="EMBL" id="ODR96723.1"/>
    </source>
</evidence>
<dbReference type="Gene3D" id="3.30.70.100">
    <property type="match status" value="1"/>
</dbReference>
<feature type="transmembrane region" description="Helical" evidence="8">
    <location>
        <begin position="330"/>
        <end position="348"/>
    </location>
</feature>
<feature type="transmembrane region" description="Helical" evidence="8">
    <location>
        <begin position="504"/>
        <end position="534"/>
    </location>
</feature>
<feature type="transmembrane region" description="Helical" evidence="8">
    <location>
        <begin position="191"/>
        <end position="215"/>
    </location>
</feature>
<keyword evidence="5 8" id="KW-1133">Transmembrane helix</keyword>
<keyword evidence="3" id="KW-1003">Cell membrane</keyword>
<keyword evidence="4 8" id="KW-0812">Transmembrane</keyword>
<dbReference type="PANTHER" id="PTHR30347">
    <property type="entry name" value="POTASSIUM CHANNEL RELATED"/>
    <property type="match status" value="1"/>
</dbReference>
<feature type="domain" description="Mechanosensitive ion channel MscS" evidence="9">
    <location>
        <begin position="522"/>
        <end position="587"/>
    </location>
</feature>
<dbReference type="GO" id="GO:0008381">
    <property type="term" value="F:mechanosensitive monoatomic ion channel activity"/>
    <property type="evidence" value="ECO:0007669"/>
    <property type="project" value="UniProtKB-ARBA"/>
</dbReference>
<dbReference type="Pfam" id="PF21082">
    <property type="entry name" value="MS_channel_3rd"/>
    <property type="match status" value="1"/>
</dbReference>
<comment type="similarity">
    <text evidence="2">Belongs to the MscS (TC 1.A.23) family.</text>
</comment>
<dbReference type="InterPro" id="IPR052702">
    <property type="entry name" value="MscS-like_channel"/>
</dbReference>
<dbReference type="InterPro" id="IPR006685">
    <property type="entry name" value="MscS_channel_2nd"/>
</dbReference>
<name>A0A1E3VT70_9HYPH</name>
<evidence type="ECO:0000259" key="10">
    <source>
        <dbReference type="Pfam" id="PF21082"/>
    </source>
</evidence>
<dbReference type="InterPro" id="IPR011066">
    <property type="entry name" value="MscS_channel_C_sf"/>
</dbReference>
<dbReference type="Proteomes" id="UP000094472">
    <property type="component" value="Unassembled WGS sequence"/>
</dbReference>
<dbReference type="SUPFAM" id="SSF50182">
    <property type="entry name" value="Sm-like ribonucleoproteins"/>
    <property type="match status" value="1"/>
</dbReference>
<evidence type="ECO:0000256" key="6">
    <source>
        <dbReference type="ARBA" id="ARBA00023136"/>
    </source>
</evidence>
<dbReference type="EMBL" id="LPWF01000028">
    <property type="protein sequence ID" value="ODR96723.1"/>
    <property type="molecule type" value="Genomic_DNA"/>
</dbReference>
<dbReference type="AlphaFoldDB" id="A0A1E3VT70"/>
<keyword evidence="12" id="KW-1185">Reference proteome</keyword>
<comment type="subcellular location">
    <subcellularLocation>
        <location evidence="1">Cell membrane</location>
        <topology evidence="1">Multi-pass membrane protein</topology>
    </subcellularLocation>
</comment>
<evidence type="ECO:0000256" key="7">
    <source>
        <dbReference type="SAM" id="MobiDB-lite"/>
    </source>
</evidence>
<reference evidence="11 12" key="1">
    <citation type="journal article" date="2016" name="Environ. Microbiol.">
        <title>New Methyloceanibacter diversity from North Sea sediments includes methanotroph containing solely the soluble methane monooxygenase.</title>
        <authorList>
            <person name="Vekeman B."/>
            <person name="Kerckhof F.M."/>
            <person name="Cremers G."/>
            <person name="de Vos P."/>
            <person name="Vandamme P."/>
            <person name="Boon N."/>
            <person name="Op den Camp H.J."/>
            <person name="Heylen K."/>
        </authorList>
    </citation>
    <scope>NUCLEOTIDE SEQUENCE [LARGE SCALE GENOMIC DNA]</scope>
    <source>
        <strain evidence="11 12">R-67175</strain>
    </source>
</reference>
<feature type="transmembrane region" description="Helical" evidence="8">
    <location>
        <begin position="433"/>
        <end position="455"/>
    </location>
</feature>
<evidence type="ECO:0000256" key="8">
    <source>
        <dbReference type="SAM" id="Phobius"/>
    </source>
</evidence>
<protein>
    <submittedName>
        <fullName evidence="11">Uncharacterized protein</fullName>
    </submittedName>
</protein>
<keyword evidence="6 8" id="KW-0472">Membrane</keyword>
<dbReference type="SUPFAM" id="SSF82689">
    <property type="entry name" value="Mechanosensitive channel protein MscS (YggB), C-terminal domain"/>
    <property type="match status" value="1"/>
</dbReference>
<dbReference type="InterPro" id="IPR011014">
    <property type="entry name" value="MscS_channel_TM-2"/>
</dbReference>
<evidence type="ECO:0000256" key="3">
    <source>
        <dbReference type="ARBA" id="ARBA00022475"/>
    </source>
</evidence>
<evidence type="ECO:0000259" key="9">
    <source>
        <dbReference type="Pfam" id="PF00924"/>
    </source>
</evidence>
<dbReference type="PANTHER" id="PTHR30347:SF1">
    <property type="entry name" value="MECHANOSENSITIVE CHANNEL MSCK"/>
    <property type="match status" value="1"/>
</dbReference>
<feature type="transmembrane region" description="Helical" evidence="8">
    <location>
        <begin position="236"/>
        <end position="254"/>
    </location>
</feature>
<dbReference type="Gene3D" id="2.30.30.60">
    <property type="match status" value="1"/>
</dbReference>
<evidence type="ECO:0000256" key="4">
    <source>
        <dbReference type="ARBA" id="ARBA00022692"/>
    </source>
</evidence>
<sequence>MAKLGPAPEKDGPKESPEIAAQRKRLEANVAAIDGKLKQADILFVRADQLIDAANDKRRERFTESLFGPVPNFYSSVLPAAFERVPLQLKRLFDAGAEWISRAWAKGIVVFLLIFLVPVGAAVAGRSFVRNMAGRVDAKQRANKPAEPTVQQCGVWALRKTVRSTLPLWLGLLVFYLIVSAAGLADPTLNGFLLRAILATGWAIFLIALITYSLLPDDSAWKIIPSTDAVARRVAGLLWAITAVWWVDLVLNLTDTAVFTPYQVSVLRSAIFAALYGVILAAILLAIQSGTVMGKAALSGWRAWLFSFCGAVAGIIIIAMLFGYESLARFVGMHAVSTAGVLWIMYLLHLAAESISSVSVISGRTIDDDLDEEEDMGAPSLLTLRIIVSLLLDIAIIAVGVTVLLLLWRFDWVEVKGWIQAAFFGFQFGNLHLSLQSVLIALGVFALGLALTRFVQRWLTGRVFTGRHSESGLHESVRIGIGYLGFVLAALAGISYLGVDFSNLAIVAGALSVGIGFGLQSIFNNFVSGLILLVERPIKIGDYIQVAGLEGTVKKISVRSTEIETIYRQSVIIPNANLITDPVTNWMHLDKSCRLDIAVGVDYGTDVELLRTTLLDVAQQHRGVLKSPPPVVHFAGFGDSALDFELRVFLRDVGERIRSSSDLRFTILAALRDAGISIPFPQRDLHIKEGGFTPEAGAKRKPTQGSR</sequence>
<feature type="transmembrane region" description="Helical" evidence="8">
    <location>
        <begin position="266"/>
        <end position="287"/>
    </location>
</feature>
<dbReference type="STRING" id="1774969.AUC69_14110"/>
<gene>
    <name evidence="11" type="ORF">AUC69_14110</name>
</gene>
<dbReference type="InterPro" id="IPR023408">
    <property type="entry name" value="MscS_beta-dom_sf"/>
</dbReference>
<dbReference type="Pfam" id="PF00924">
    <property type="entry name" value="MS_channel_2nd"/>
    <property type="match status" value="1"/>
</dbReference>
<feature type="region of interest" description="Disordered" evidence="7">
    <location>
        <begin position="1"/>
        <end position="20"/>
    </location>
</feature>
<evidence type="ECO:0000256" key="1">
    <source>
        <dbReference type="ARBA" id="ARBA00004651"/>
    </source>
</evidence>
<evidence type="ECO:0000256" key="5">
    <source>
        <dbReference type="ARBA" id="ARBA00022989"/>
    </source>
</evidence>
<feature type="compositionally biased region" description="Basic and acidic residues" evidence="7">
    <location>
        <begin position="8"/>
        <end position="17"/>
    </location>
</feature>
<dbReference type="SUPFAM" id="SSF82861">
    <property type="entry name" value="Mechanosensitive channel protein MscS (YggB), transmembrane region"/>
    <property type="match status" value="1"/>
</dbReference>
<comment type="caution">
    <text evidence="11">The sequence shown here is derived from an EMBL/GenBank/DDBJ whole genome shotgun (WGS) entry which is preliminary data.</text>
</comment>
<dbReference type="InterPro" id="IPR010920">
    <property type="entry name" value="LSM_dom_sf"/>
</dbReference>
<dbReference type="Gene3D" id="1.10.287.1260">
    <property type="match status" value="1"/>
</dbReference>
<proteinExistence type="inferred from homology"/>
<dbReference type="GO" id="GO:0005886">
    <property type="term" value="C:plasma membrane"/>
    <property type="evidence" value="ECO:0007669"/>
    <property type="project" value="UniProtKB-SubCell"/>
</dbReference>
<feature type="transmembrane region" description="Helical" evidence="8">
    <location>
        <begin position="166"/>
        <end position="185"/>
    </location>
</feature>